<gene>
    <name evidence="1" type="ORF">BAOM_4605</name>
</gene>
<proteinExistence type="predicted"/>
<organism evidence="1 2">
    <name type="scientific">Peribacillus asahii</name>
    <dbReference type="NCBI Taxonomy" id="228899"/>
    <lineage>
        <taxon>Bacteria</taxon>
        <taxon>Bacillati</taxon>
        <taxon>Bacillota</taxon>
        <taxon>Bacilli</taxon>
        <taxon>Bacillales</taxon>
        <taxon>Bacillaceae</taxon>
        <taxon>Peribacillus</taxon>
    </lineage>
</organism>
<dbReference type="AlphaFoldDB" id="A0A3Q9RQW7"/>
<name>A0A3Q9RQW7_9BACI</name>
<dbReference type="KEGG" id="pasa:BAOM_4605"/>
<dbReference type="RefSeq" id="WP_257467474.1">
    <property type="nucleotide sequence ID" value="NZ_CP026095.1"/>
</dbReference>
<evidence type="ECO:0000313" key="1">
    <source>
        <dbReference type="EMBL" id="AZV45184.1"/>
    </source>
</evidence>
<reference evidence="1 2" key="1">
    <citation type="submission" date="2018-01" db="EMBL/GenBank/DDBJ databases">
        <title>Bacillus asahii Genome sequencing and assembly.</title>
        <authorList>
            <person name="Jiang H."/>
            <person name="Feng Y."/>
            <person name="Zhao F."/>
            <person name="Lin X."/>
        </authorList>
    </citation>
    <scope>NUCLEOTIDE SEQUENCE [LARGE SCALE GENOMIC DNA]</scope>
    <source>
        <strain evidence="1 2">OM18</strain>
    </source>
</reference>
<evidence type="ECO:0000313" key="2">
    <source>
        <dbReference type="Proteomes" id="UP000283095"/>
    </source>
</evidence>
<dbReference type="EMBL" id="CP026095">
    <property type="protein sequence ID" value="AZV45184.1"/>
    <property type="molecule type" value="Genomic_DNA"/>
</dbReference>
<accession>A0A3Q9RQW7</accession>
<sequence length="64" mass="6903">MIQISYTKTIVGWWNIRKAGEDSFVNLSPDKFEALGLGVSEKARLGCGEISTEQAARLFGAAVA</sequence>
<dbReference type="Proteomes" id="UP000283095">
    <property type="component" value="Chromosome"/>
</dbReference>
<protein>
    <submittedName>
        <fullName evidence="1">Uncharacterized protein</fullName>
    </submittedName>
</protein>